<evidence type="ECO:0000256" key="1">
    <source>
        <dbReference type="ARBA" id="ARBA00022679"/>
    </source>
</evidence>
<keyword evidence="5" id="KW-1185">Reference proteome</keyword>
<dbReference type="EMBL" id="CP019352">
    <property type="protein sequence ID" value="APY01385.1"/>
    <property type="molecule type" value="Genomic_DNA"/>
</dbReference>
<dbReference type="InterPro" id="IPR029044">
    <property type="entry name" value="Nucleotide-diphossugar_trans"/>
</dbReference>
<protein>
    <submittedName>
        <fullName evidence="4">Glycosyl transferase</fullName>
    </submittedName>
</protein>
<dbReference type="SUPFAM" id="SSF53448">
    <property type="entry name" value="Nucleotide-diphospho-sugar transferases"/>
    <property type="match status" value="1"/>
</dbReference>
<dbReference type="PANTHER" id="PTHR43685:SF3">
    <property type="entry name" value="SLR2126 PROTEIN"/>
    <property type="match status" value="1"/>
</dbReference>
<proteinExistence type="predicted"/>
<dbReference type="GO" id="GO:0016740">
    <property type="term" value="F:transferase activity"/>
    <property type="evidence" value="ECO:0007669"/>
    <property type="project" value="UniProtKB-KW"/>
</dbReference>
<dbReference type="AlphaFoldDB" id="A0AAC9LPJ6"/>
<name>A0AAC9LPJ6_9FLAO</name>
<dbReference type="InterPro" id="IPR027791">
    <property type="entry name" value="Galactosyl_T_C"/>
</dbReference>
<dbReference type="Proteomes" id="UP000187506">
    <property type="component" value="Chromosome"/>
</dbReference>
<dbReference type="CDD" id="cd06420">
    <property type="entry name" value="GT2_Chondriotin_Pol_N"/>
    <property type="match status" value="1"/>
</dbReference>
<feature type="domain" description="Glycosyltransferase 2-like" evidence="2">
    <location>
        <begin position="10"/>
        <end position="143"/>
    </location>
</feature>
<evidence type="ECO:0000313" key="4">
    <source>
        <dbReference type="EMBL" id="APY01385.1"/>
    </source>
</evidence>
<dbReference type="Pfam" id="PF00535">
    <property type="entry name" value="Glycos_transf_2"/>
    <property type="match status" value="1"/>
</dbReference>
<gene>
    <name evidence="4" type="ORF">BWR22_14100</name>
</gene>
<accession>A0AAC9LPJ6</accession>
<evidence type="ECO:0000259" key="3">
    <source>
        <dbReference type="Pfam" id="PF02709"/>
    </source>
</evidence>
<keyword evidence="1 4" id="KW-0808">Transferase</keyword>
<dbReference type="Pfam" id="PF02709">
    <property type="entry name" value="Glyco_transf_7C"/>
    <property type="match status" value="1"/>
</dbReference>
<dbReference type="PANTHER" id="PTHR43685">
    <property type="entry name" value="GLYCOSYLTRANSFERASE"/>
    <property type="match status" value="1"/>
</dbReference>
<evidence type="ECO:0000313" key="5">
    <source>
        <dbReference type="Proteomes" id="UP000187506"/>
    </source>
</evidence>
<dbReference type="RefSeq" id="WP_076734287.1">
    <property type="nucleotide sequence ID" value="NZ_CP019352.1"/>
</dbReference>
<sequence length="265" mass="30677">MKNEIKIALLISTYNWPKALNLVLESVFKQSKLPHEIVIADDGSLESTKEVIASFKQQSKIPIKHIWHEDLGFRKSIILNKAILAVSADYIIQIDGDIILHKHFIKDHINSRQANTFLFGSRISLSKSKTQSILNQGNQTIHYFTKGLKKRNRLLRLPFYKYFTKRENKNSKKIRGCNISYWKKDAMAINGYNEAFVGWGYEDYEFIQRLVNNGVYGKRLKQVALQYHLYHKEAAKGDTTIGDKILTNIIQNKICFIDNGIIKQD</sequence>
<feature type="domain" description="Galactosyltransferase C-terminal" evidence="3">
    <location>
        <begin position="168"/>
        <end position="232"/>
    </location>
</feature>
<dbReference type="InterPro" id="IPR050834">
    <property type="entry name" value="Glycosyltransf_2"/>
</dbReference>
<reference evidence="4 5" key="1">
    <citation type="submission" date="2017-01" db="EMBL/GenBank/DDBJ databases">
        <title>Complete genome of Lacinutrix venerupis DOK2-8 isolated from seawater in Dokdo.</title>
        <authorList>
            <person name="Chi W.-J."/>
            <person name="Kim J.H."/>
        </authorList>
    </citation>
    <scope>NUCLEOTIDE SEQUENCE [LARGE SCALE GENOMIC DNA]</scope>
    <source>
        <strain evidence="4 5">DOK2-8</strain>
    </source>
</reference>
<organism evidence="4 5">
    <name type="scientific">Lacinutrix venerupis</name>
    <dbReference type="NCBI Taxonomy" id="1486034"/>
    <lineage>
        <taxon>Bacteria</taxon>
        <taxon>Pseudomonadati</taxon>
        <taxon>Bacteroidota</taxon>
        <taxon>Flavobacteriia</taxon>
        <taxon>Flavobacteriales</taxon>
        <taxon>Flavobacteriaceae</taxon>
        <taxon>Lacinutrix</taxon>
    </lineage>
</organism>
<evidence type="ECO:0000259" key="2">
    <source>
        <dbReference type="Pfam" id="PF00535"/>
    </source>
</evidence>
<dbReference type="InterPro" id="IPR001173">
    <property type="entry name" value="Glyco_trans_2-like"/>
</dbReference>
<dbReference type="Gene3D" id="3.90.550.10">
    <property type="entry name" value="Spore Coat Polysaccharide Biosynthesis Protein SpsA, Chain A"/>
    <property type="match status" value="1"/>
</dbReference>
<dbReference type="KEGG" id="lvn:BWR22_14100"/>